<proteinExistence type="predicted"/>
<gene>
    <name evidence="1" type="ORF">D9619_011411</name>
</gene>
<comment type="caution">
    <text evidence="1">The sequence shown here is derived from an EMBL/GenBank/DDBJ whole genome shotgun (WGS) entry which is preliminary data.</text>
</comment>
<dbReference type="Proteomes" id="UP000567179">
    <property type="component" value="Unassembled WGS sequence"/>
</dbReference>
<organism evidence="1 2">
    <name type="scientific">Psilocybe cf. subviscida</name>
    <dbReference type="NCBI Taxonomy" id="2480587"/>
    <lineage>
        <taxon>Eukaryota</taxon>
        <taxon>Fungi</taxon>
        <taxon>Dikarya</taxon>
        <taxon>Basidiomycota</taxon>
        <taxon>Agaricomycotina</taxon>
        <taxon>Agaricomycetes</taxon>
        <taxon>Agaricomycetidae</taxon>
        <taxon>Agaricales</taxon>
        <taxon>Agaricineae</taxon>
        <taxon>Strophariaceae</taxon>
        <taxon>Psilocybe</taxon>
    </lineage>
</organism>
<reference evidence="1 2" key="1">
    <citation type="journal article" date="2020" name="ISME J.">
        <title>Uncovering the hidden diversity of litter-decomposition mechanisms in mushroom-forming fungi.</title>
        <authorList>
            <person name="Floudas D."/>
            <person name="Bentzer J."/>
            <person name="Ahren D."/>
            <person name="Johansson T."/>
            <person name="Persson P."/>
            <person name="Tunlid A."/>
        </authorList>
    </citation>
    <scope>NUCLEOTIDE SEQUENCE [LARGE SCALE GENOMIC DNA]</scope>
    <source>
        <strain evidence="1 2">CBS 101986</strain>
    </source>
</reference>
<sequence>MYSVYLSTESLFIRSSEGGKLRSKCHAHGSTDLADERDLAPVSSLDTNARFLAYAATNNPRTPARLKYAPRLIILKRFQVTASPSDPPLTMTSAMASLQPTLKQQHLCDPSSALRHPGTVFTLSGGDPYDISTPRISAFLHPEGSSCPAQTKRTSSTSTSITSTAYPGSWALDPPSVARLGSVSASLLLHGRTQLVQYLKRHVATLTPASAATFDVFAQNSFDPPGCLIHRSIRGRYSPSWQLSLARSKATRSQRLRPHEELGPHIPKNSKYLLVTFQLFVSLHVGPQIFSVTGSNAVFGLE</sequence>
<evidence type="ECO:0000313" key="1">
    <source>
        <dbReference type="EMBL" id="KAF5324088.1"/>
    </source>
</evidence>
<dbReference type="EMBL" id="JAACJJ010000016">
    <property type="protein sequence ID" value="KAF5324088.1"/>
    <property type="molecule type" value="Genomic_DNA"/>
</dbReference>
<dbReference type="AlphaFoldDB" id="A0A8H5F5L1"/>
<accession>A0A8H5F5L1</accession>
<protein>
    <submittedName>
        <fullName evidence="1">Uncharacterized protein</fullName>
    </submittedName>
</protein>
<keyword evidence="2" id="KW-1185">Reference proteome</keyword>
<name>A0A8H5F5L1_9AGAR</name>
<evidence type="ECO:0000313" key="2">
    <source>
        <dbReference type="Proteomes" id="UP000567179"/>
    </source>
</evidence>